<dbReference type="SMART" id="SM00382">
    <property type="entry name" value="AAA"/>
    <property type="match status" value="1"/>
</dbReference>
<dbReference type="AlphaFoldDB" id="A0A1T3NUJ5"/>
<keyword evidence="3" id="KW-0547">Nucleotide-binding</keyword>
<dbReference type="eggNOG" id="COG0410">
    <property type="taxonomic scope" value="Bacteria"/>
</dbReference>
<protein>
    <submittedName>
        <fullName evidence="7">ABC transporter ATP-binding protein</fullName>
    </submittedName>
</protein>
<dbReference type="InterPro" id="IPR003439">
    <property type="entry name" value="ABC_transporter-like_ATP-bd"/>
</dbReference>
<evidence type="ECO:0000256" key="1">
    <source>
        <dbReference type="ARBA" id="ARBA00005417"/>
    </source>
</evidence>
<dbReference type="GO" id="GO:0015658">
    <property type="term" value="F:branched-chain amino acid transmembrane transporter activity"/>
    <property type="evidence" value="ECO:0007669"/>
    <property type="project" value="TreeGrafter"/>
</dbReference>
<dbReference type="CDD" id="cd03224">
    <property type="entry name" value="ABC_TM1139_LivF_branched"/>
    <property type="match status" value="1"/>
</dbReference>
<evidence type="ECO:0000256" key="5">
    <source>
        <dbReference type="ARBA" id="ARBA00022970"/>
    </source>
</evidence>
<dbReference type="PROSITE" id="PS00211">
    <property type="entry name" value="ABC_TRANSPORTER_1"/>
    <property type="match status" value="1"/>
</dbReference>
<dbReference type="PANTHER" id="PTHR43820">
    <property type="entry name" value="HIGH-AFFINITY BRANCHED-CHAIN AMINO ACID TRANSPORT ATP-BINDING PROTEIN LIVF"/>
    <property type="match status" value="1"/>
</dbReference>
<dbReference type="PANTHER" id="PTHR43820:SF2">
    <property type="entry name" value="ABC TRANSPORTER ATP-BINDING PROTEIN"/>
    <property type="match status" value="1"/>
</dbReference>
<dbReference type="Proteomes" id="UP000190037">
    <property type="component" value="Unassembled WGS sequence"/>
</dbReference>
<evidence type="ECO:0000256" key="3">
    <source>
        <dbReference type="ARBA" id="ARBA00022741"/>
    </source>
</evidence>
<name>A0A1T3NUJ5_9ACTN</name>
<dbReference type="STRING" id="159449.B4N89_06005"/>
<comment type="similarity">
    <text evidence="1">Belongs to the ABC transporter superfamily.</text>
</comment>
<dbReference type="GO" id="GO:0005524">
    <property type="term" value="F:ATP binding"/>
    <property type="evidence" value="ECO:0007669"/>
    <property type="project" value="UniProtKB-KW"/>
</dbReference>
<dbReference type="RefSeq" id="WP_078974828.1">
    <property type="nucleotide sequence ID" value="NZ_MWQN01000001.1"/>
</dbReference>
<keyword evidence="2" id="KW-0813">Transport</keyword>
<dbReference type="PROSITE" id="PS50893">
    <property type="entry name" value="ABC_TRANSPORTER_2"/>
    <property type="match status" value="1"/>
</dbReference>
<dbReference type="OrthoDB" id="9776369at2"/>
<reference evidence="7 8" key="1">
    <citation type="submission" date="2017-03" db="EMBL/GenBank/DDBJ databases">
        <title>Draft genome sequence of Streptomyces scabrisporus NF3, endophyte isolated from Amphipterygium adstringens.</title>
        <authorList>
            <person name="Vazquez M."/>
            <person name="Ceapa C.D."/>
            <person name="Rodriguez Luna D."/>
            <person name="Sanchez Esquivel S."/>
        </authorList>
    </citation>
    <scope>NUCLEOTIDE SEQUENCE [LARGE SCALE GENOMIC DNA]</scope>
    <source>
        <strain evidence="7 8">NF3</strain>
    </source>
</reference>
<evidence type="ECO:0000313" key="7">
    <source>
        <dbReference type="EMBL" id="OPC80567.1"/>
    </source>
</evidence>
<evidence type="ECO:0000256" key="4">
    <source>
        <dbReference type="ARBA" id="ARBA00022840"/>
    </source>
</evidence>
<sequence>MLEIGELTAGYQGGSVLHGVDLSVPEGTVHALLGANGAGKSTLIHTVAGLLKPSGGRVELAGVDLTGRPAHRVSHAGIGLVPQGRRVFASLTVAEHLRLAHRKHAAWTPARVLELLPRLGERAGNRGSQLSGGEQQMLAIARALLGGPRLILLDEPTEGLSPVIAEQIRQLITTLAGEGLTILIAAPQLGFVQGIADRLTVLSTGRVTARMTAAEAAADPEPILAALAPGVAHVG</sequence>
<dbReference type="GO" id="GO:0015807">
    <property type="term" value="P:L-amino acid transport"/>
    <property type="evidence" value="ECO:0007669"/>
    <property type="project" value="TreeGrafter"/>
</dbReference>
<dbReference type="InterPro" id="IPR052156">
    <property type="entry name" value="BCAA_Transport_ATP-bd_LivF"/>
</dbReference>
<dbReference type="Pfam" id="PF00005">
    <property type="entry name" value="ABC_tran"/>
    <property type="match status" value="1"/>
</dbReference>
<dbReference type="InterPro" id="IPR017871">
    <property type="entry name" value="ABC_transporter-like_CS"/>
</dbReference>
<evidence type="ECO:0000256" key="2">
    <source>
        <dbReference type="ARBA" id="ARBA00022448"/>
    </source>
</evidence>
<keyword evidence="4 7" id="KW-0067">ATP-binding</keyword>
<gene>
    <name evidence="7" type="ORF">B4N89_06005</name>
</gene>
<organism evidence="7 8">
    <name type="scientific">Embleya scabrispora</name>
    <dbReference type="NCBI Taxonomy" id="159449"/>
    <lineage>
        <taxon>Bacteria</taxon>
        <taxon>Bacillati</taxon>
        <taxon>Actinomycetota</taxon>
        <taxon>Actinomycetes</taxon>
        <taxon>Kitasatosporales</taxon>
        <taxon>Streptomycetaceae</taxon>
        <taxon>Embleya</taxon>
    </lineage>
</organism>
<comment type="caution">
    <text evidence="7">The sequence shown here is derived from an EMBL/GenBank/DDBJ whole genome shotgun (WGS) entry which is preliminary data.</text>
</comment>
<evidence type="ECO:0000313" key="8">
    <source>
        <dbReference type="Proteomes" id="UP000190037"/>
    </source>
</evidence>
<evidence type="ECO:0000259" key="6">
    <source>
        <dbReference type="PROSITE" id="PS50893"/>
    </source>
</evidence>
<keyword evidence="5" id="KW-0029">Amino-acid transport</keyword>
<keyword evidence="8" id="KW-1185">Reference proteome</keyword>
<proteinExistence type="inferred from homology"/>
<dbReference type="InterPro" id="IPR027417">
    <property type="entry name" value="P-loop_NTPase"/>
</dbReference>
<feature type="domain" description="ABC transporter" evidence="6">
    <location>
        <begin position="2"/>
        <end position="229"/>
    </location>
</feature>
<dbReference type="SUPFAM" id="SSF52540">
    <property type="entry name" value="P-loop containing nucleoside triphosphate hydrolases"/>
    <property type="match status" value="1"/>
</dbReference>
<accession>A0A1T3NUJ5</accession>
<dbReference type="EMBL" id="MWQN01000001">
    <property type="protein sequence ID" value="OPC80567.1"/>
    <property type="molecule type" value="Genomic_DNA"/>
</dbReference>
<dbReference type="Gene3D" id="3.40.50.300">
    <property type="entry name" value="P-loop containing nucleotide triphosphate hydrolases"/>
    <property type="match status" value="1"/>
</dbReference>
<dbReference type="InterPro" id="IPR003593">
    <property type="entry name" value="AAA+_ATPase"/>
</dbReference>
<dbReference type="GO" id="GO:0016887">
    <property type="term" value="F:ATP hydrolysis activity"/>
    <property type="evidence" value="ECO:0007669"/>
    <property type="project" value="InterPro"/>
</dbReference>